<dbReference type="KEGG" id="cal:CAALFM_CR06000WA"/>
<gene>
    <name evidence="3 4" type="primary">SOK1</name>
    <name evidence="4" type="ordered locus">CAALFM_CR06000WA</name>
    <name evidence="3" type="ordered locus">orf19.8081</name>
</gene>
<evidence type="ECO:0000256" key="1">
    <source>
        <dbReference type="ARBA" id="ARBA00010954"/>
    </source>
</evidence>
<dbReference type="Pfam" id="PF05794">
    <property type="entry name" value="Tcp11"/>
    <property type="match status" value="1"/>
</dbReference>
<dbReference type="GeneID" id="3642495"/>
<dbReference type="STRING" id="237561.A0A1D8PT45"/>
<feature type="compositionally biased region" description="Polar residues" evidence="2">
    <location>
        <begin position="221"/>
        <end position="235"/>
    </location>
</feature>
<evidence type="ECO:0000313" key="3">
    <source>
        <dbReference type="CGD" id="CAL0000196944"/>
    </source>
</evidence>
<dbReference type="CGD" id="CAL0000196944">
    <property type="gene designation" value="SOK1"/>
</dbReference>
<dbReference type="RefSeq" id="XP_715885.2">
    <property type="nucleotide sequence ID" value="XM_710792.2"/>
</dbReference>
<dbReference type="InParanoid" id="A0A1D8PT45"/>
<feature type="compositionally biased region" description="Polar residues" evidence="2">
    <location>
        <begin position="131"/>
        <end position="142"/>
    </location>
</feature>
<accession>A0A1D8PT45</accession>
<keyword evidence="5" id="KW-1185">Reference proteome</keyword>
<comment type="similarity">
    <text evidence="1">Belongs to the TCP11 family.</text>
</comment>
<dbReference type="OrthoDB" id="276323at2759"/>
<dbReference type="GO" id="GO:0044180">
    <property type="term" value="P:filamentous growth of a unicellular organism"/>
    <property type="evidence" value="ECO:0000315"/>
    <property type="project" value="CGD"/>
</dbReference>
<dbReference type="Proteomes" id="UP000000559">
    <property type="component" value="Chromosome R"/>
</dbReference>
<dbReference type="FunCoup" id="A0A1D8PT45">
    <property type="interactions" value="40"/>
</dbReference>
<feature type="compositionally biased region" description="Low complexity" evidence="2">
    <location>
        <begin position="10"/>
        <end position="87"/>
    </location>
</feature>
<name>A0A1D8PT45_CANAL</name>
<feature type="region of interest" description="Disordered" evidence="2">
    <location>
        <begin position="1"/>
        <end position="87"/>
    </location>
</feature>
<dbReference type="eggNOG" id="KOG1981">
    <property type="taxonomic scope" value="Eukaryota"/>
</dbReference>
<reference evidence="4 5" key="2">
    <citation type="journal article" date="2007" name="Genome Biol.">
        <title>Assembly of the Candida albicans genome into sixteen supercontigs aligned on the eight chromosomes.</title>
        <authorList>
            <person name="van het Hoog M."/>
            <person name="Rast T.J."/>
            <person name="Martchenko M."/>
            <person name="Grindle S."/>
            <person name="Dignard D."/>
            <person name="Hogues H."/>
            <person name="Cuomo C."/>
            <person name="Berriman M."/>
            <person name="Scherer S."/>
            <person name="Magee B.B."/>
            <person name="Whiteway M."/>
            <person name="Chibana H."/>
            <person name="Nantel A."/>
            <person name="Magee P.T."/>
        </authorList>
    </citation>
    <scope>GENOME REANNOTATION</scope>
    <source>
        <strain evidence="5">SC5314 / ATCC MYA-2876</strain>
    </source>
</reference>
<organism evidence="4 5">
    <name type="scientific">Candida albicans (strain SC5314 / ATCC MYA-2876)</name>
    <name type="common">Yeast</name>
    <dbReference type="NCBI Taxonomy" id="237561"/>
    <lineage>
        <taxon>Eukaryota</taxon>
        <taxon>Fungi</taxon>
        <taxon>Dikarya</taxon>
        <taxon>Ascomycota</taxon>
        <taxon>Saccharomycotina</taxon>
        <taxon>Pichiomycetes</taxon>
        <taxon>Debaryomycetaceae</taxon>
        <taxon>Candida/Lodderomyces clade</taxon>
        <taxon>Candida</taxon>
    </lineage>
</organism>
<feature type="region of interest" description="Disordered" evidence="2">
    <location>
        <begin position="772"/>
        <end position="825"/>
    </location>
</feature>
<sequence>MTSTNGQHSQQQQQQPGYNIATASSPASATAAAAAPTTNTSPTTAPGIVDSTSSHTTATSGATATVTSQTVIGSQPTSTTLTSDPSTAFHHHNQEFRQVCFNQSIVASSGLAAATATATNNTATATTNNTSSIKRNSPTSNDSSKRIRLDTTNNNANPILTSTKPPKFVRKYRSRSLPIISFNTSSAFYPHLRQKKHHHHHHNQQQQQQQHNHNQDQNQNIFNTNSTFASSHSSVNNTSFMSNTAASSSSNTIPSLPPINLQSLKEIDLHEILKNPQLRHDILFDPQLQFRPNLDGERGKRKKSIIDKYWLEVRKECQGFFNQKVKPEEIKIHRLPILFTTLRDILLSLLPTKDRQQVSEIMDIELLVQQLKHGSFDFVEMSQWLGDVFKSHCAPMRDQWVVEMIEKFVDAYNYNNVSYLVNGLRMIFQILEAMKLDVANHQIRILRPVLIETAVDFERDYFQTLINHSKINIHDSLNWFYKNFVKKFDSIQQQQQPSGGAIESPAKKLSTLHQDAINNTNLKPIIISSVIDLLSCRQMASEFPSTLAFDHTRLVLLRADARQLVCIQLCVVLYKQLVINAKVSTNLLSAKNIAKVQQEILAIVTDDNGNIKWTKNISAISLQLVKNLYPNESNINVSDPSIKSLVQFSHNWLMKHMQPNSQVYGLMEIKVFKELLAEISVLVENDDLISDNSNITINSNVTSTTTTANVTTNTSTSTTTSTTSNSNELKNIATRIATLVKFHWNVFGGYYIDYIKSQRSKLQQEQDNSTMLPTMMEDGDDSNDVSSKKKNDDNKANNTNPTSHRGGENNSNIDNTTSAPLSMLS</sequence>
<dbReference type="PANTHER" id="PTHR12832:SF11">
    <property type="entry name" value="LD23868P"/>
    <property type="match status" value="1"/>
</dbReference>
<dbReference type="EMBL" id="CP017630">
    <property type="protein sequence ID" value="AOW31311.1"/>
    <property type="molecule type" value="Genomic_DNA"/>
</dbReference>
<feature type="region of interest" description="Disordered" evidence="2">
    <location>
        <begin position="706"/>
        <end position="725"/>
    </location>
</feature>
<feature type="compositionally biased region" description="Polar residues" evidence="2">
    <location>
        <begin position="150"/>
        <end position="164"/>
    </location>
</feature>
<dbReference type="PANTHER" id="PTHR12832">
    <property type="entry name" value="TESTIS-SPECIFIC PROTEIN PBS13 T-COMPLEX 11"/>
    <property type="match status" value="1"/>
</dbReference>
<evidence type="ECO:0000256" key="2">
    <source>
        <dbReference type="SAM" id="MobiDB-lite"/>
    </source>
</evidence>
<evidence type="ECO:0000313" key="4">
    <source>
        <dbReference type="EMBL" id="AOW31311.1"/>
    </source>
</evidence>
<reference evidence="4 5" key="1">
    <citation type="journal article" date="2004" name="Proc. Natl. Acad. Sci. U.S.A.">
        <title>The diploid genome sequence of Candida albicans.</title>
        <authorList>
            <person name="Jones T."/>
            <person name="Federspiel N.A."/>
            <person name="Chibana H."/>
            <person name="Dungan J."/>
            <person name="Kalman S."/>
            <person name="Magee B.B."/>
            <person name="Newport G."/>
            <person name="Thorstenson Y.R."/>
            <person name="Agabian N."/>
            <person name="Magee P.T."/>
            <person name="Davis R.W."/>
            <person name="Scherer S."/>
        </authorList>
    </citation>
    <scope>NUCLEOTIDE SEQUENCE [LARGE SCALE GENOMIC DNA]</scope>
    <source>
        <strain evidence="5">SC5314 / ATCC MYA-2876</strain>
    </source>
</reference>
<feature type="region of interest" description="Disordered" evidence="2">
    <location>
        <begin position="124"/>
        <end position="167"/>
    </location>
</feature>
<feature type="compositionally biased region" description="Polar residues" evidence="2">
    <location>
        <begin position="808"/>
        <end position="825"/>
    </location>
</feature>
<dbReference type="VEuPathDB" id="FungiDB:CR_06000W_A"/>
<reference evidence="4 5" key="3">
    <citation type="journal article" date="2013" name="Genome Biol.">
        <title>Assembly of a phased diploid Candida albicans genome facilitates allele-specific measurements and provides a simple model for repeat and indel structure.</title>
        <authorList>
            <person name="Muzzey D."/>
            <person name="Schwartz K."/>
            <person name="Weissman J.S."/>
            <person name="Sherlock G."/>
        </authorList>
    </citation>
    <scope>NUCLEOTIDE SEQUENCE [LARGE SCALE GENOMIC DNA]</scope>
    <source>
        <strain evidence="5">SC5314 / ATCC MYA-2876</strain>
    </source>
</reference>
<proteinExistence type="inferred from homology"/>
<feature type="region of interest" description="Disordered" evidence="2">
    <location>
        <begin position="193"/>
        <end position="235"/>
    </location>
</feature>
<dbReference type="AlphaFoldDB" id="A0A1D8PT45"/>
<protein>
    <submittedName>
        <fullName evidence="4">Sok1p</fullName>
    </submittedName>
</protein>
<feature type="compositionally biased region" description="Low complexity" evidence="2">
    <location>
        <begin position="204"/>
        <end position="220"/>
    </location>
</feature>
<feature type="compositionally biased region" description="Basic residues" evidence="2">
    <location>
        <begin position="193"/>
        <end position="203"/>
    </location>
</feature>
<dbReference type="GO" id="GO:0007165">
    <property type="term" value="P:signal transduction"/>
    <property type="evidence" value="ECO:0000318"/>
    <property type="project" value="GO_Central"/>
</dbReference>
<dbReference type="InterPro" id="IPR008862">
    <property type="entry name" value="Tcp11"/>
</dbReference>
<evidence type="ECO:0000313" key="5">
    <source>
        <dbReference type="Proteomes" id="UP000000559"/>
    </source>
</evidence>
<feature type="compositionally biased region" description="Basic and acidic residues" evidence="2">
    <location>
        <begin position="786"/>
        <end position="795"/>
    </location>
</feature>